<dbReference type="GO" id="GO:0005886">
    <property type="term" value="C:plasma membrane"/>
    <property type="evidence" value="ECO:0007669"/>
    <property type="project" value="UniProtKB-SubCell"/>
</dbReference>
<evidence type="ECO:0000256" key="6">
    <source>
        <dbReference type="SAM" id="Phobius"/>
    </source>
</evidence>
<reference evidence="7 8" key="1">
    <citation type="submission" date="2019-02" db="EMBL/GenBank/DDBJ databases">
        <title>Draft genome sequences of novel Actinobacteria.</title>
        <authorList>
            <person name="Sahin N."/>
            <person name="Ay H."/>
            <person name="Saygin H."/>
        </authorList>
    </citation>
    <scope>NUCLEOTIDE SEQUENCE [LARGE SCALE GENOMIC DNA]</scope>
    <source>
        <strain evidence="7 8">KC603</strain>
    </source>
</reference>
<evidence type="ECO:0000256" key="5">
    <source>
        <dbReference type="ARBA" id="ARBA00023136"/>
    </source>
</evidence>
<feature type="transmembrane region" description="Helical" evidence="6">
    <location>
        <begin position="134"/>
        <end position="155"/>
    </location>
</feature>
<dbReference type="OrthoDB" id="4564907at2"/>
<dbReference type="Proteomes" id="UP000295621">
    <property type="component" value="Unassembled WGS sequence"/>
</dbReference>
<evidence type="ECO:0000256" key="1">
    <source>
        <dbReference type="ARBA" id="ARBA00004651"/>
    </source>
</evidence>
<keyword evidence="8" id="KW-1185">Reference proteome</keyword>
<gene>
    <name evidence="7" type="ORF">E1212_08070</name>
</gene>
<feature type="transmembrane region" description="Helical" evidence="6">
    <location>
        <begin position="176"/>
        <end position="196"/>
    </location>
</feature>
<name>A0A4R4RS18_9ACTN</name>
<evidence type="ECO:0000256" key="3">
    <source>
        <dbReference type="ARBA" id="ARBA00022692"/>
    </source>
</evidence>
<dbReference type="AlphaFoldDB" id="A0A4R4RS18"/>
<comment type="caution">
    <text evidence="7">The sequence shown here is derived from an EMBL/GenBank/DDBJ whole genome shotgun (WGS) entry which is preliminary data.</text>
</comment>
<keyword evidence="4 6" id="KW-1133">Transmembrane helix</keyword>
<organism evidence="7 8">
    <name type="scientific">Jiangella ureilytica</name>
    <dbReference type="NCBI Taxonomy" id="2530374"/>
    <lineage>
        <taxon>Bacteria</taxon>
        <taxon>Bacillati</taxon>
        <taxon>Actinomycetota</taxon>
        <taxon>Actinomycetes</taxon>
        <taxon>Jiangellales</taxon>
        <taxon>Jiangellaceae</taxon>
        <taxon>Jiangella</taxon>
    </lineage>
</organism>
<evidence type="ECO:0000256" key="2">
    <source>
        <dbReference type="ARBA" id="ARBA00022475"/>
    </source>
</evidence>
<evidence type="ECO:0000256" key="4">
    <source>
        <dbReference type="ARBA" id="ARBA00022989"/>
    </source>
</evidence>
<comment type="subcellular location">
    <subcellularLocation>
        <location evidence="1">Cell membrane</location>
        <topology evidence="1">Multi-pass membrane protein</topology>
    </subcellularLocation>
</comment>
<evidence type="ECO:0000313" key="7">
    <source>
        <dbReference type="EMBL" id="TDC52798.1"/>
    </source>
</evidence>
<dbReference type="Pfam" id="PF03631">
    <property type="entry name" value="Virul_fac_BrkB"/>
    <property type="match status" value="1"/>
</dbReference>
<dbReference type="EMBL" id="SMKL01000013">
    <property type="protein sequence ID" value="TDC52798.1"/>
    <property type="molecule type" value="Genomic_DNA"/>
</dbReference>
<evidence type="ECO:0000313" key="8">
    <source>
        <dbReference type="Proteomes" id="UP000295621"/>
    </source>
</evidence>
<keyword evidence="5 6" id="KW-0472">Membrane</keyword>
<keyword evidence="2" id="KW-1003">Cell membrane</keyword>
<feature type="transmembrane region" description="Helical" evidence="6">
    <location>
        <begin position="280"/>
        <end position="302"/>
    </location>
</feature>
<feature type="transmembrane region" description="Helical" evidence="6">
    <location>
        <begin position="237"/>
        <end position="260"/>
    </location>
</feature>
<feature type="transmembrane region" description="Helical" evidence="6">
    <location>
        <begin position="83"/>
        <end position="104"/>
    </location>
</feature>
<accession>A0A4R4RS18</accession>
<feature type="transmembrane region" description="Helical" evidence="6">
    <location>
        <begin position="208"/>
        <end position="230"/>
    </location>
</feature>
<keyword evidence="3 6" id="KW-0812">Transmembrane</keyword>
<sequence length="334" mass="35445">MIKRPACPAADITRGGWAAGATHRGGMGRVPDDARGTDAALRRFPPRLRRVAGWVLARWLGRILARGLTGCLRIDIFDRAMTIAAQTFTSVLPILILIATWAGAGAVDEATEAVDLPDESASLLDEAVRGADDTAFGVIGALIVIVSATSLSRALNRAFTAVWSLPRPRNRLASAWRWLAAVVVLALSIVLVRGLVTVAGELPPPRAWQSVTAFAADLAVAVFLPWVLLAGAVRPRLLVPGAALFATVMLLVRPVSALWLPRALETSADRFGSIGVAFTYLAWLYVVSFCFLAAAVIGQVVATDDGRIGRWIRAADARMPGDRAVPGHPSSASH</sequence>
<proteinExistence type="predicted"/>
<protein>
    <submittedName>
        <fullName evidence="7">Ribonuclease BN</fullName>
    </submittedName>
</protein>
<dbReference type="InterPro" id="IPR017039">
    <property type="entry name" value="Virul_fac_BrkB"/>
</dbReference>